<reference evidence="1 2" key="1">
    <citation type="submission" date="2021-01" db="EMBL/GenBank/DDBJ databases">
        <title>Carboxyliciviraga sp.nov., isolated from coastal sediments.</title>
        <authorList>
            <person name="Lu D."/>
            <person name="Zhang T."/>
        </authorList>
    </citation>
    <scope>NUCLEOTIDE SEQUENCE [LARGE SCALE GENOMIC DNA]</scope>
    <source>
        <strain evidence="1 2">N1Y132</strain>
    </source>
</reference>
<protein>
    <recommendedName>
        <fullName evidence="3">Protein kinase domain-containing protein</fullName>
    </recommendedName>
</protein>
<gene>
    <name evidence="1" type="ORF">JIV24_09975</name>
</gene>
<organism evidence="1 2">
    <name type="scientific">Carboxylicivirga marina</name>
    <dbReference type="NCBI Taxonomy" id="2800988"/>
    <lineage>
        <taxon>Bacteria</taxon>
        <taxon>Pseudomonadati</taxon>
        <taxon>Bacteroidota</taxon>
        <taxon>Bacteroidia</taxon>
        <taxon>Marinilabiliales</taxon>
        <taxon>Marinilabiliaceae</taxon>
        <taxon>Carboxylicivirga</taxon>
    </lineage>
</organism>
<dbReference type="SUPFAM" id="SSF56112">
    <property type="entry name" value="Protein kinase-like (PK-like)"/>
    <property type="match status" value="1"/>
</dbReference>
<accession>A0ABS1HJ00</accession>
<proteinExistence type="predicted"/>
<comment type="caution">
    <text evidence="1">The sequence shown here is derived from an EMBL/GenBank/DDBJ whole genome shotgun (WGS) entry which is preliminary data.</text>
</comment>
<evidence type="ECO:0000313" key="2">
    <source>
        <dbReference type="Proteomes" id="UP000605676"/>
    </source>
</evidence>
<dbReference type="EMBL" id="JAENRR010000019">
    <property type="protein sequence ID" value="MBK3517658.1"/>
    <property type="molecule type" value="Genomic_DNA"/>
</dbReference>
<dbReference type="Proteomes" id="UP000605676">
    <property type="component" value="Unassembled WGS sequence"/>
</dbReference>
<name>A0ABS1HJ00_9BACT</name>
<evidence type="ECO:0008006" key="3">
    <source>
        <dbReference type="Google" id="ProtNLM"/>
    </source>
</evidence>
<dbReference type="InterPro" id="IPR011009">
    <property type="entry name" value="Kinase-like_dom_sf"/>
</dbReference>
<evidence type="ECO:0000313" key="1">
    <source>
        <dbReference type="EMBL" id="MBK3517658.1"/>
    </source>
</evidence>
<dbReference type="Pfam" id="PF06293">
    <property type="entry name" value="Kdo"/>
    <property type="match status" value="1"/>
</dbReference>
<dbReference type="RefSeq" id="WP_200464887.1">
    <property type="nucleotide sequence ID" value="NZ_JAENRR010000019.1"/>
</dbReference>
<keyword evidence="2" id="KW-1185">Reference proteome</keyword>
<sequence>MIKILINKKHEELRAVIEQIDNNFLNNGEWIKDARNQIKRIEYDGVDYCIKKFYKATAFNHLMYSYIRKSKAQRSYEIAQQLLVNNINTPEPIAFMEIYNRWHFLKHSYYICRFEHVDYTLSEVLNSEVNDKALIVRGFVNFMINGLHPQGIWHKDFNGSNVLIKQLGERHFQYSLVDLNRIKFSKVIQYHRGLHNLQQISSNPIYLAELAKYYANFKNTNEEETIYELLFVKYIGRLRRRYTKRFLHALKTIL</sequence>